<proteinExistence type="predicted"/>
<feature type="non-terminal residue" evidence="1">
    <location>
        <position position="1"/>
    </location>
</feature>
<dbReference type="Gene3D" id="3.20.20.210">
    <property type="match status" value="1"/>
</dbReference>
<organism evidence="1">
    <name type="scientific">marine sediment metagenome</name>
    <dbReference type="NCBI Taxonomy" id="412755"/>
    <lineage>
        <taxon>unclassified sequences</taxon>
        <taxon>metagenomes</taxon>
        <taxon>ecological metagenomes</taxon>
    </lineage>
</organism>
<protein>
    <recommendedName>
        <fullName evidence="2">Uroporphyrinogen decarboxylase (URO-D) domain-containing protein</fullName>
    </recommendedName>
</protein>
<comment type="caution">
    <text evidence="1">The sequence shown here is derived from an EMBL/GenBank/DDBJ whole genome shotgun (WGS) entry which is preliminary data.</text>
</comment>
<dbReference type="EMBL" id="BARU01004057">
    <property type="protein sequence ID" value="GAH18506.1"/>
    <property type="molecule type" value="Genomic_DNA"/>
</dbReference>
<sequence>VKECKHRYAIFSKVGGPYSRTSRLRGTEQFMMDIAEDPQYVRALVEKVTYHLTQVGLA</sequence>
<dbReference type="AlphaFoldDB" id="X1DCK2"/>
<evidence type="ECO:0008006" key="2">
    <source>
        <dbReference type="Google" id="ProtNLM"/>
    </source>
</evidence>
<gene>
    <name evidence="1" type="ORF">S03H2_08365</name>
</gene>
<name>X1DCK2_9ZZZZ</name>
<dbReference type="InterPro" id="IPR038071">
    <property type="entry name" value="UROD/MetE-like_sf"/>
</dbReference>
<evidence type="ECO:0000313" key="1">
    <source>
        <dbReference type="EMBL" id="GAH18506.1"/>
    </source>
</evidence>
<reference evidence="1" key="1">
    <citation type="journal article" date="2014" name="Front. Microbiol.">
        <title>High frequency of phylogenetically diverse reductive dehalogenase-homologous genes in deep subseafloor sedimentary metagenomes.</title>
        <authorList>
            <person name="Kawai M."/>
            <person name="Futagami T."/>
            <person name="Toyoda A."/>
            <person name="Takaki Y."/>
            <person name="Nishi S."/>
            <person name="Hori S."/>
            <person name="Arai W."/>
            <person name="Tsubouchi T."/>
            <person name="Morono Y."/>
            <person name="Uchiyama I."/>
            <person name="Ito T."/>
            <person name="Fujiyama A."/>
            <person name="Inagaki F."/>
            <person name="Takami H."/>
        </authorList>
    </citation>
    <scope>NUCLEOTIDE SEQUENCE</scope>
    <source>
        <strain evidence="1">Expedition CK06-06</strain>
    </source>
</reference>
<accession>X1DCK2</accession>